<accession>W9GCE2</accession>
<gene>
    <name evidence="1" type="ORF">N864_15970</name>
</gene>
<organism evidence="1 2">
    <name type="scientific">Intrasporangium chromatireducens Q5-1</name>
    <dbReference type="NCBI Taxonomy" id="584657"/>
    <lineage>
        <taxon>Bacteria</taxon>
        <taxon>Bacillati</taxon>
        <taxon>Actinomycetota</taxon>
        <taxon>Actinomycetes</taxon>
        <taxon>Micrococcales</taxon>
        <taxon>Intrasporangiaceae</taxon>
        <taxon>Intrasporangium</taxon>
    </lineage>
</organism>
<keyword evidence="2" id="KW-1185">Reference proteome</keyword>
<protein>
    <submittedName>
        <fullName evidence="1">Uncharacterized protein</fullName>
    </submittedName>
</protein>
<comment type="caution">
    <text evidence="1">The sequence shown here is derived from an EMBL/GenBank/DDBJ whole genome shotgun (WGS) entry which is preliminary data.</text>
</comment>
<dbReference type="AlphaFoldDB" id="W9GCE2"/>
<evidence type="ECO:0000313" key="1">
    <source>
        <dbReference type="EMBL" id="EWT03891.1"/>
    </source>
</evidence>
<dbReference type="EMBL" id="AWQS01000406">
    <property type="protein sequence ID" value="EWT03891.1"/>
    <property type="molecule type" value="Genomic_DNA"/>
</dbReference>
<name>W9GCE2_9MICO</name>
<dbReference type="RefSeq" id="WP_034722350.1">
    <property type="nucleotide sequence ID" value="NZ_AWQS01000406.1"/>
</dbReference>
<dbReference type="OrthoDB" id="4867453at2"/>
<sequence>MMTIMNAMNAVSCVVSARPRPAGHTILAVSAVTGQGITVSIARRGTAVAVLDAPLAGDISVDGPAYKTTDVARFRLGRPPV</sequence>
<evidence type="ECO:0000313" key="2">
    <source>
        <dbReference type="Proteomes" id="UP000019494"/>
    </source>
</evidence>
<reference evidence="2" key="1">
    <citation type="submission" date="2013-08" db="EMBL/GenBank/DDBJ databases">
        <title>Intrasporangium oryzae NRRL B-24470.</title>
        <authorList>
            <person name="Liu H."/>
            <person name="Wang G."/>
        </authorList>
    </citation>
    <scope>NUCLEOTIDE SEQUENCE [LARGE SCALE GENOMIC DNA]</scope>
    <source>
        <strain evidence="2">Q5-1</strain>
    </source>
</reference>
<dbReference type="Proteomes" id="UP000019494">
    <property type="component" value="Unassembled WGS sequence"/>
</dbReference>
<proteinExistence type="predicted"/>